<name>A0A1D3JCY1_PLAOA</name>
<dbReference type="AlphaFoldDB" id="A0A1D3JCY1"/>
<keyword evidence="1" id="KW-1133">Transmembrane helix</keyword>
<evidence type="ECO:0000313" key="3">
    <source>
        <dbReference type="Proteomes" id="UP000242942"/>
    </source>
</evidence>
<reference evidence="2 3" key="1">
    <citation type="submission" date="2016-06" db="EMBL/GenBank/DDBJ databases">
        <authorList>
            <consortium name="Pathogen Informatics"/>
        </authorList>
    </citation>
    <scope>NUCLEOTIDE SEQUENCE [LARGE SCALE GENOMIC DNA]</scope>
    <source>
        <strain evidence="2">PocGH01</strain>
    </source>
</reference>
<dbReference type="VEuPathDB" id="PlasmoDB:PocGH01_00132200"/>
<sequence length="304" mass="36025">MFNNIIMEKNISRNDIYKEFDSKENLPDYTSLPGINKFTGKINDRGKQLGAQLIRNYKSVLPKYKDYSFNKCCRYLNTWLEEKINTYSSETENIGYIMYIRVFVNGIWEDMLTSYPNINCARQEPITAPRITEENKNIEDELLNVCDISEYYKEKADIHNNFNKCSQYHEYFNNRKDYLSKKCTKHKTGDKYIYPCHISDNCTMNNMNEIFPLINCVSYSESKPLVVKNVFLVFITFFAVFVIFLLLYKHGALGIALSKNKLRSEKIKYIFRDDTPELLERFTESEFEDSDVNNFYVTYQHFPS</sequence>
<dbReference type="EMBL" id="FLRI01000147">
    <property type="protein sequence ID" value="SBT83582.1"/>
    <property type="molecule type" value="Genomic_DNA"/>
</dbReference>
<organism evidence="2 3">
    <name type="scientific">Plasmodium ovale</name>
    <name type="common">malaria parasite P. ovale</name>
    <dbReference type="NCBI Taxonomy" id="36330"/>
    <lineage>
        <taxon>Eukaryota</taxon>
        <taxon>Sar</taxon>
        <taxon>Alveolata</taxon>
        <taxon>Apicomplexa</taxon>
        <taxon>Aconoidasida</taxon>
        <taxon>Haemosporida</taxon>
        <taxon>Plasmodiidae</taxon>
        <taxon>Plasmodium</taxon>
        <taxon>Plasmodium (Plasmodium)</taxon>
    </lineage>
</organism>
<proteinExistence type="predicted"/>
<dbReference type="Proteomes" id="UP000242942">
    <property type="component" value="Unassembled WGS sequence"/>
</dbReference>
<keyword evidence="3" id="KW-1185">Reference proteome</keyword>
<protein>
    <submittedName>
        <fullName evidence="2">PIR protein</fullName>
    </submittedName>
</protein>
<accession>A0A1D3JCY1</accession>
<feature type="transmembrane region" description="Helical" evidence="1">
    <location>
        <begin position="230"/>
        <end position="248"/>
    </location>
</feature>
<evidence type="ECO:0000313" key="2">
    <source>
        <dbReference type="EMBL" id="SBT83582.1"/>
    </source>
</evidence>
<keyword evidence="1" id="KW-0812">Transmembrane</keyword>
<keyword evidence="1" id="KW-0472">Membrane</keyword>
<dbReference type="VEuPathDB" id="PlasmoDB:POWCR01_000222400"/>
<gene>
    <name evidence="2" type="primary">PocGH01_00132200</name>
    <name evidence="2" type="ORF">POCGH01_00132200</name>
</gene>
<evidence type="ECO:0000256" key="1">
    <source>
        <dbReference type="SAM" id="Phobius"/>
    </source>
</evidence>